<dbReference type="InterPro" id="IPR058017">
    <property type="entry name" value="At3g28540-like_C"/>
</dbReference>
<feature type="domain" description="AAA+ ATPase" evidence="8">
    <location>
        <begin position="247"/>
        <end position="382"/>
    </location>
</feature>
<comment type="similarity">
    <text evidence="2">Belongs to the AAA ATPase family. BCS1 subfamily.</text>
</comment>
<feature type="compositionally biased region" description="Basic residues" evidence="7">
    <location>
        <begin position="483"/>
        <end position="502"/>
    </location>
</feature>
<evidence type="ECO:0000256" key="2">
    <source>
        <dbReference type="ARBA" id="ARBA00007448"/>
    </source>
</evidence>
<proteinExistence type="inferred from homology"/>
<feature type="region of interest" description="Disordered" evidence="7">
    <location>
        <begin position="449"/>
        <end position="502"/>
    </location>
</feature>
<evidence type="ECO:0000256" key="4">
    <source>
        <dbReference type="ARBA" id="ARBA00022842"/>
    </source>
</evidence>
<evidence type="ECO:0000256" key="6">
    <source>
        <dbReference type="RuleBase" id="RU003651"/>
    </source>
</evidence>
<accession>A0A6M2EMH3</accession>
<dbReference type="CDD" id="cd19510">
    <property type="entry name" value="RecA-like_BCS1"/>
    <property type="match status" value="1"/>
</dbReference>
<dbReference type="InterPro" id="IPR025753">
    <property type="entry name" value="AAA_N_dom"/>
</dbReference>
<dbReference type="Pfam" id="PF00004">
    <property type="entry name" value="AAA"/>
    <property type="match status" value="1"/>
</dbReference>
<keyword evidence="6" id="KW-0547">Nucleotide-binding</keyword>
<evidence type="ECO:0000256" key="3">
    <source>
        <dbReference type="ARBA" id="ARBA00022801"/>
    </source>
</evidence>
<dbReference type="PROSITE" id="PS00674">
    <property type="entry name" value="AAA"/>
    <property type="match status" value="1"/>
</dbReference>
<organism evidence="9">
    <name type="scientific">Populus davidiana</name>
    <dbReference type="NCBI Taxonomy" id="266767"/>
    <lineage>
        <taxon>Eukaryota</taxon>
        <taxon>Viridiplantae</taxon>
        <taxon>Streptophyta</taxon>
        <taxon>Embryophyta</taxon>
        <taxon>Tracheophyta</taxon>
        <taxon>Spermatophyta</taxon>
        <taxon>Magnoliopsida</taxon>
        <taxon>eudicotyledons</taxon>
        <taxon>Gunneridae</taxon>
        <taxon>Pentapetalae</taxon>
        <taxon>rosids</taxon>
        <taxon>fabids</taxon>
        <taxon>Malpighiales</taxon>
        <taxon>Salicaceae</taxon>
        <taxon>Saliceae</taxon>
        <taxon>Populus</taxon>
    </lineage>
</organism>
<keyword evidence="6" id="KW-0067">ATP-binding</keyword>
<dbReference type="InterPro" id="IPR003593">
    <property type="entry name" value="AAA+_ATPase"/>
</dbReference>
<protein>
    <recommendedName>
        <fullName evidence="8">AAA+ ATPase domain-containing protein</fullName>
    </recommendedName>
</protein>
<name>A0A6M2EMH3_9ROSI</name>
<dbReference type="PANTHER" id="PTHR23070">
    <property type="entry name" value="BCS1 AAA-TYPE ATPASE"/>
    <property type="match status" value="1"/>
</dbReference>
<dbReference type="GO" id="GO:0005524">
    <property type="term" value="F:ATP binding"/>
    <property type="evidence" value="ECO:0007669"/>
    <property type="project" value="UniProtKB-KW"/>
</dbReference>
<dbReference type="InterPro" id="IPR003960">
    <property type="entry name" value="ATPase_AAA_CS"/>
</dbReference>
<evidence type="ECO:0000259" key="8">
    <source>
        <dbReference type="SMART" id="SM00382"/>
    </source>
</evidence>
<keyword evidence="3" id="KW-0378">Hydrolase</keyword>
<evidence type="ECO:0000256" key="1">
    <source>
        <dbReference type="ARBA" id="ARBA00001946"/>
    </source>
</evidence>
<feature type="compositionally biased region" description="Basic and acidic residues" evidence="7">
    <location>
        <begin position="453"/>
        <end position="482"/>
    </location>
</feature>
<comment type="catalytic activity">
    <reaction evidence="5">
        <text>ATP + H2O = ADP + phosphate + H(+)</text>
        <dbReference type="Rhea" id="RHEA:13065"/>
        <dbReference type="ChEBI" id="CHEBI:15377"/>
        <dbReference type="ChEBI" id="CHEBI:15378"/>
        <dbReference type="ChEBI" id="CHEBI:30616"/>
        <dbReference type="ChEBI" id="CHEBI:43474"/>
        <dbReference type="ChEBI" id="CHEBI:456216"/>
    </reaction>
</comment>
<dbReference type="Gene3D" id="3.40.50.300">
    <property type="entry name" value="P-loop containing nucleotide triphosphate hydrolases"/>
    <property type="match status" value="1"/>
</dbReference>
<evidence type="ECO:0000313" key="9">
    <source>
        <dbReference type="EMBL" id="NUU86294.1"/>
    </source>
</evidence>
<dbReference type="SMART" id="SM00382">
    <property type="entry name" value="AAA"/>
    <property type="match status" value="1"/>
</dbReference>
<sequence>MYSLPSMPSTTSVLSTYTAFAASAMLVRSVFNEVQGVINQLIPQKLQERISSSLGRLFGDDSSRLTLIVDEYNGFSVNELYEASEVYLSTRVTRSIGQLKVFKDPGNKGLSVTINKGQQIIDTFEGIELAWEFASTEIQQTVVDVESWSQSSEKKEHKTILLSFHKNHNEKVLNTFLPYVLERSKAIKNENRVLKLQALGNYQGVSLSHPSTFDTLAMDPVLKKEIMDDLDRFVKRKDFYLRVGKPWKRGYLLYGPPGTGKSSLIAAMANYLKFDIYDLELASLRGNSDLRSLLTSTTNRSMIVIEDIDCSIELQDRQQGAYIQGESQQLTLSGLLNFVDGLWSSCGDERIIVFTTNYKDKLDPALLRPGRMDMHIHMSYCTPCGFKILASNYLNVKNHSLFNQIEGLIMEVEVTPAEVAGELMKNEDVDVDAALTGIIGFLERKKGMKRKQSGVEEQKVGDENQEENDKKNESKEMEEKCEKRKVKRNKRKMARRAKGRKQ</sequence>
<dbReference type="InterPro" id="IPR003959">
    <property type="entry name" value="ATPase_AAA_core"/>
</dbReference>
<dbReference type="Pfam" id="PF25568">
    <property type="entry name" value="AAA_lid_At3g28540"/>
    <property type="match status" value="1"/>
</dbReference>
<dbReference type="GO" id="GO:0006950">
    <property type="term" value="P:response to stress"/>
    <property type="evidence" value="ECO:0007669"/>
    <property type="project" value="UniProtKB-ARBA"/>
</dbReference>
<keyword evidence="4" id="KW-0460">Magnesium</keyword>
<dbReference type="Gene3D" id="6.10.280.40">
    <property type="match status" value="1"/>
</dbReference>
<dbReference type="AlphaFoldDB" id="A0A6M2EMH3"/>
<dbReference type="GO" id="GO:0016887">
    <property type="term" value="F:ATP hydrolysis activity"/>
    <property type="evidence" value="ECO:0007669"/>
    <property type="project" value="InterPro"/>
</dbReference>
<dbReference type="EMBL" id="GILB01005961">
    <property type="protein sequence ID" value="NUU86294.1"/>
    <property type="molecule type" value="Transcribed_RNA"/>
</dbReference>
<comment type="cofactor">
    <cofactor evidence="1">
        <name>Mg(2+)</name>
        <dbReference type="ChEBI" id="CHEBI:18420"/>
    </cofactor>
</comment>
<reference evidence="9" key="1">
    <citation type="submission" date="2020-03" db="EMBL/GenBank/DDBJ databases">
        <authorList>
            <person name="Zhang R."/>
        </authorList>
    </citation>
    <scope>NUCLEOTIDE SEQUENCE</scope>
</reference>
<evidence type="ECO:0000256" key="5">
    <source>
        <dbReference type="ARBA" id="ARBA00049360"/>
    </source>
</evidence>
<dbReference type="InterPro" id="IPR050747">
    <property type="entry name" value="Mitochondrial_chaperone_BCS1"/>
</dbReference>
<dbReference type="SUPFAM" id="SSF52540">
    <property type="entry name" value="P-loop containing nucleoside triphosphate hydrolases"/>
    <property type="match status" value="1"/>
</dbReference>
<evidence type="ECO:0000256" key="7">
    <source>
        <dbReference type="SAM" id="MobiDB-lite"/>
    </source>
</evidence>
<dbReference type="Pfam" id="PF14363">
    <property type="entry name" value="AAA_assoc"/>
    <property type="match status" value="1"/>
</dbReference>
<dbReference type="InterPro" id="IPR027417">
    <property type="entry name" value="P-loop_NTPase"/>
</dbReference>